<feature type="compositionally biased region" description="Low complexity" evidence="3">
    <location>
        <begin position="159"/>
        <end position="181"/>
    </location>
</feature>
<protein>
    <submittedName>
        <fullName evidence="4">10111_t:CDS:1</fullName>
    </submittedName>
</protein>
<dbReference type="Pfam" id="PF24681">
    <property type="entry name" value="Kelch_KLHDC2_KLHL20_DRC7"/>
    <property type="match status" value="1"/>
</dbReference>
<dbReference type="PANTHER" id="PTHR46093">
    <property type="entry name" value="ACYL-COA-BINDING DOMAIN-CONTAINING PROTEIN 5"/>
    <property type="match status" value="1"/>
</dbReference>
<comment type="caution">
    <text evidence="4">The sequence shown here is derived from an EMBL/GenBank/DDBJ whole genome shotgun (WGS) entry which is preliminary data.</text>
</comment>
<evidence type="ECO:0000256" key="3">
    <source>
        <dbReference type="SAM" id="MobiDB-lite"/>
    </source>
</evidence>
<feature type="compositionally biased region" description="Polar residues" evidence="3">
    <location>
        <begin position="182"/>
        <end position="193"/>
    </location>
</feature>
<dbReference type="InterPro" id="IPR015915">
    <property type="entry name" value="Kelch-typ_b-propeller"/>
</dbReference>
<feature type="compositionally biased region" description="Polar residues" evidence="3">
    <location>
        <begin position="210"/>
        <end position="225"/>
    </location>
</feature>
<evidence type="ECO:0000313" key="5">
    <source>
        <dbReference type="Proteomes" id="UP000789831"/>
    </source>
</evidence>
<dbReference type="EMBL" id="CAJVPL010002179">
    <property type="protein sequence ID" value="CAG8601980.1"/>
    <property type="molecule type" value="Genomic_DNA"/>
</dbReference>
<keyword evidence="5" id="KW-1185">Reference proteome</keyword>
<dbReference type="SUPFAM" id="SSF117281">
    <property type="entry name" value="Kelch motif"/>
    <property type="match status" value="2"/>
</dbReference>
<sequence>MFMIILLWLADADDNAIELLRFIRYGHTANYNKIDNKLYFVGGVDRHNSTSADFFTLEISNSLNITAPNFEQKILNPTPPNVAFITSEIKNSKIYVFGSFEDTELFQGFVIDISSKPSWNKLDVLTAFDSPQVPQERTMNAIVDSIGKIYVFGKFIQQPSPQSQSTSQQSSPQPQSTSQQSFPEQTYFQTSVSRIPAGGPSDELPRPTHDISSVKSPEQSTQSKLTPKLKAPLQQRAPDLQQTSSAMFIYNINTETWIIVNIKNIKDYDQFKLPASDFTATYLKVSNSIIYIGGKSSDGSFIPMNQIWIYSISDRTLTSKNTDENNIVDRYRHSACLVQNKIIVYGGLSTPPLDSSNALVILEIDDGNYNWKTPKVTSNTQPIVIPYYHTATIIDDTYMIVAFEANGMLIGDTNQINNSGD</sequence>
<dbReference type="Gene3D" id="2.120.10.80">
    <property type="entry name" value="Kelch-type beta propeller"/>
    <property type="match status" value="2"/>
</dbReference>
<feature type="non-terminal residue" evidence="4">
    <location>
        <position position="421"/>
    </location>
</feature>
<evidence type="ECO:0000313" key="4">
    <source>
        <dbReference type="EMBL" id="CAG8601980.1"/>
    </source>
</evidence>
<reference evidence="4" key="1">
    <citation type="submission" date="2021-06" db="EMBL/GenBank/DDBJ databases">
        <authorList>
            <person name="Kallberg Y."/>
            <person name="Tangrot J."/>
            <person name="Rosling A."/>
        </authorList>
    </citation>
    <scope>NUCLEOTIDE SEQUENCE</scope>
    <source>
        <strain evidence="4">MT106</strain>
    </source>
</reference>
<accession>A0A9N9CFW6</accession>
<keyword evidence="1" id="KW-0880">Kelch repeat</keyword>
<name>A0A9N9CFW6_9GLOM</name>
<dbReference type="PANTHER" id="PTHR46093:SF18">
    <property type="entry name" value="FIBRONECTIN TYPE-III DOMAIN-CONTAINING PROTEIN"/>
    <property type="match status" value="1"/>
</dbReference>
<dbReference type="Proteomes" id="UP000789831">
    <property type="component" value="Unassembled WGS sequence"/>
</dbReference>
<evidence type="ECO:0000256" key="1">
    <source>
        <dbReference type="ARBA" id="ARBA00022441"/>
    </source>
</evidence>
<keyword evidence="2" id="KW-0677">Repeat</keyword>
<dbReference type="OrthoDB" id="432528at2759"/>
<proteinExistence type="predicted"/>
<organism evidence="4 5">
    <name type="scientific">Ambispora gerdemannii</name>
    <dbReference type="NCBI Taxonomy" id="144530"/>
    <lineage>
        <taxon>Eukaryota</taxon>
        <taxon>Fungi</taxon>
        <taxon>Fungi incertae sedis</taxon>
        <taxon>Mucoromycota</taxon>
        <taxon>Glomeromycotina</taxon>
        <taxon>Glomeromycetes</taxon>
        <taxon>Archaeosporales</taxon>
        <taxon>Ambisporaceae</taxon>
        <taxon>Ambispora</taxon>
    </lineage>
</organism>
<feature type="region of interest" description="Disordered" evidence="3">
    <location>
        <begin position="159"/>
        <end position="236"/>
    </location>
</feature>
<dbReference type="AlphaFoldDB" id="A0A9N9CFW6"/>
<evidence type="ECO:0000256" key="2">
    <source>
        <dbReference type="ARBA" id="ARBA00022737"/>
    </source>
</evidence>
<gene>
    <name evidence="4" type="ORF">AGERDE_LOCUS9150</name>
</gene>